<gene>
    <name evidence="1" type="ORF">THIARS_60581</name>
</gene>
<dbReference type="EMBL" id="FLMQ01000055">
    <property type="protein sequence ID" value="SBP87868.1"/>
    <property type="molecule type" value="Genomic_DNA"/>
</dbReference>
<dbReference type="Proteomes" id="UP000214566">
    <property type="component" value="Unassembled WGS sequence"/>
</dbReference>
<keyword evidence="2" id="KW-1185">Reference proteome</keyword>
<dbReference type="AlphaFoldDB" id="A0A238D3J0"/>
<proteinExistence type="predicted"/>
<name>A0A238D3J0_THIDL</name>
<sequence length="123" mass="12746">MVVADSAVSVDLRGQGADGLDTARVRRQGHLAGVRAGSGAGLRADENLRRTDVAAPARGPTQADGQLGAARLGLAGWCRPVASLHAVAKKRPGAFGPRVGVHYPYAGFESLSFSPVYLGLRRS</sequence>
<evidence type="ECO:0000313" key="2">
    <source>
        <dbReference type="Proteomes" id="UP000214566"/>
    </source>
</evidence>
<accession>A0A238D3J0</accession>
<organism evidence="1 2">
    <name type="scientific">Thiomonas delicata</name>
    <name type="common">Thiomonas cuprina</name>
    <dbReference type="NCBI Taxonomy" id="364030"/>
    <lineage>
        <taxon>Bacteria</taxon>
        <taxon>Pseudomonadati</taxon>
        <taxon>Pseudomonadota</taxon>
        <taxon>Betaproteobacteria</taxon>
        <taxon>Burkholderiales</taxon>
        <taxon>Thiomonas</taxon>
    </lineage>
</organism>
<reference evidence="1 2" key="1">
    <citation type="submission" date="2016-06" db="EMBL/GenBank/DDBJ databases">
        <authorList>
            <person name="Kjaerup R.B."/>
            <person name="Dalgaard T.S."/>
            <person name="Juul-Madsen H.R."/>
        </authorList>
    </citation>
    <scope>NUCLEOTIDE SEQUENCE [LARGE SCALE GENOMIC DNA]</scope>
    <source>
        <strain evidence="1 2">DSM 16361</strain>
    </source>
</reference>
<evidence type="ECO:0000313" key="1">
    <source>
        <dbReference type="EMBL" id="SBP87868.1"/>
    </source>
</evidence>
<protein>
    <submittedName>
        <fullName evidence="1">Uncharacterized protein</fullName>
    </submittedName>
</protein>